<name>A0A8H3CI56_9AGAM</name>
<organism evidence="1 2">
    <name type="scientific">Rhizoctonia solani</name>
    <dbReference type="NCBI Taxonomy" id="456999"/>
    <lineage>
        <taxon>Eukaryota</taxon>
        <taxon>Fungi</taxon>
        <taxon>Dikarya</taxon>
        <taxon>Basidiomycota</taxon>
        <taxon>Agaricomycotina</taxon>
        <taxon>Agaricomycetes</taxon>
        <taxon>Cantharellales</taxon>
        <taxon>Ceratobasidiaceae</taxon>
        <taxon>Rhizoctonia</taxon>
    </lineage>
</organism>
<accession>A0A8H3CI56</accession>
<comment type="caution">
    <text evidence="1">The sequence shown here is derived from an EMBL/GenBank/DDBJ whole genome shotgun (WGS) entry which is preliminary data.</text>
</comment>
<dbReference type="EMBL" id="CAJMWT010004084">
    <property type="protein sequence ID" value="CAE6484275.1"/>
    <property type="molecule type" value="Genomic_DNA"/>
</dbReference>
<protein>
    <submittedName>
        <fullName evidence="1">Uncharacterized protein</fullName>
    </submittedName>
</protein>
<proteinExistence type="predicted"/>
<dbReference type="AlphaFoldDB" id="A0A8H3CI56"/>
<gene>
    <name evidence="1" type="ORF">RDB_LOCUS121704</name>
</gene>
<reference evidence="1" key="1">
    <citation type="submission" date="2021-01" db="EMBL/GenBank/DDBJ databases">
        <authorList>
            <person name="Kaushik A."/>
        </authorList>
    </citation>
    <scope>NUCLEOTIDE SEQUENCE</scope>
    <source>
        <strain evidence="1">AG2-2IIIB</strain>
    </source>
</reference>
<evidence type="ECO:0000313" key="1">
    <source>
        <dbReference type="EMBL" id="CAE6484275.1"/>
    </source>
</evidence>
<dbReference type="Proteomes" id="UP000663843">
    <property type="component" value="Unassembled WGS sequence"/>
</dbReference>
<evidence type="ECO:0000313" key="2">
    <source>
        <dbReference type="Proteomes" id="UP000663843"/>
    </source>
</evidence>
<sequence>MSNENIPHLFESAVSILNQVKSDPRSASYGDSLTQAKHYLDQAVDLTERDDPNFSNYVQTWASVHALCLAFIDYSSDLDSYLVSSPLIEKLNNGLRQNDHEQPTEELYVDEQELDNFWNGVSQIQDDRCLSLDSPALLSPGALATSVDALGEAISRSSHSPSSLYVWNLCRSIALYLKLDVYNPSEISLCISSMEKAVAPKEGSPSEDIDPFLLKAISHMLHNPQNETRRKLLRSLATFYAKRHLSMFNKSWSLYQANPDANSTDLDDTISASFEGILWTQDLGITTRFDLVFGYASAAYDRFTMAQRLEDLEDSVQFLQEIQFESYPDIAHDKISACRQLYASMLADLAYTLSQSQRAEDLEKSLVFWRQSVLATEPDTPDLAGRLFELGNLAFKLSGASEDWKPDYLAEACNAYERAAINTTDTAFIAHIYFELALTLHQRFLYTGTREDFDSSVNAGTKACDLVRQAPHLAQSDPHWSGVYRHCVKLIRFAQENFKRDTIVAGQLEPVVQLLQLIIPHAHQNRLLTMNRLGLAYTLLARAQRRGDHPTAVLLASLEKALESHEAALKETSPNDLLSHTLMAKLGQNT</sequence>